<accession>A0A1G5ZRJ3</accession>
<dbReference type="STRING" id="279824.SAMN03080617_04343"/>
<dbReference type="SUPFAM" id="SSF81901">
    <property type="entry name" value="HCP-like"/>
    <property type="match status" value="1"/>
</dbReference>
<evidence type="ECO:0000313" key="2">
    <source>
        <dbReference type="Proteomes" id="UP000198756"/>
    </source>
</evidence>
<name>A0A1G5ZRJ3_9BACT</name>
<dbReference type="InterPro" id="IPR006597">
    <property type="entry name" value="Sel1-like"/>
</dbReference>
<dbReference type="PANTHER" id="PTHR11102:SF160">
    <property type="entry name" value="ERAD-ASSOCIATED E3 UBIQUITIN-PROTEIN LIGASE COMPONENT HRD3"/>
    <property type="match status" value="1"/>
</dbReference>
<sequence length="418" mass="47994">MKAKLSFLFILISIFINSETTYSQCTEAKDADMAKYKRLTETQDAQGCSQCAMLALYLCSARNTVTVEDKRMVSSLITQTKGNIVNMGQPYCCPELVSLQPQWGIDVGGNSSFGQSTVNTAIPSTNLESELLVAATTTIINEVVPMIEQWSENRDIKKEAESVKLENEKKINVAKWEDFFKPDLDEYLTAADNGDEKARMKLLFKLRNSNYQARNLDYEDVRYLIPKWKDWVKEAAENKNLDAMNYIGNSVVMWQEDDLGITKEEGLKMLEEAANFGSTDAMLLLGNYYYLNTKCLGKPYGGGSSEKSLYWFRKAAEEGSKRGNYLMGMLYRYKETIPDFPCHVKYDFKKDDKLAFDFFQKSISIQDEVETDFYKETYIYEYSDSYLELAIMYSKGIACEKDIEYSNKLYQLSAYKIR</sequence>
<dbReference type="OrthoDB" id="829927at2"/>
<dbReference type="RefSeq" id="WP_092735159.1">
    <property type="nucleotide sequence ID" value="NZ_FMXE01000061.1"/>
</dbReference>
<dbReference type="EMBL" id="FMXE01000061">
    <property type="protein sequence ID" value="SDA97220.1"/>
    <property type="molecule type" value="Genomic_DNA"/>
</dbReference>
<dbReference type="InterPro" id="IPR050767">
    <property type="entry name" value="Sel1_AlgK"/>
</dbReference>
<gene>
    <name evidence="1" type="ORF">SAMN03080617_04343</name>
</gene>
<organism evidence="1 2">
    <name type="scientific">Algoriphagus alkaliphilus</name>
    <dbReference type="NCBI Taxonomy" id="279824"/>
    <lineage>
        <taxon>Bacteria</taxon>
        <taxon>Pseudomonadati</taxon>
        <taxon>Bacteroidota</taxon>
        <taxon>Cytophagia</taxon>
        <taxon>Cytophagales</taxon>
        <taxon>Cyclobacteriaceae</taxon>
        <taxon>Algoriphagus</taxon>
    </lineage>
</organism>
<protein>
    <recommendedName>
        <fullName evidence="3">Sel1 repeat-containing protein</fullName>
    </recommendedName>
</protein>
<dbReference type="InterPro" id="IPR011990">
    <property type="entry name" value="TPR-like_helical_dom_sf"/>
</dbReference>
<dbReference type="AlphaFoldDB" id="A0A1G5ZRJ3"/>
<evidence type="ECO:0008006" key="3">
    <source>
        <dbReference type="Google" id="ProtNLM"/>
    </source>
</evidence>
<keyword evidence="2" id="KW-1185">Reference proteome</keyword>
<reference evidence="2" key="1">
    <citation type="submission" date="2016-10" db="EMBL/GenBank/DDBJ databases">
        <authorList>
            <person name="Varghese N."/>
            <person name="Submissions S."/>
        </authorList>
    </citation>
    <scope>NUCLEOTIDE SEQUENCE [LARGE SCALE GENOMIC DNA]</scope>
    <source>
        <strain evidence="2">DSM 22703</strain>
    </source>
</reference>
<dbReference type="Gene3D" id="1.25.40.10">
    <property type="entry name" value="Tetratricopeptide repeat domain"/>
    <property type="match status" value="1"/>
</dbReference>
<evidence type="ECO:0000313" key="1">
    <source>
        <dbReference type="EMBL" id="SDA97220.1"/>
    </source>
</evidence>
<dbReference type="PANTHER" id="PTHR11102">
    <property type="entry name" value="SEL-1-LIKE PROTEIN"/>
    <property type="match status" value="1"/>
</dbReference>
<proteinExistence type="predicted"/>
<dbReference type="Proteomes" id="UP000198756">
    <property type="component" value="Unassembled WGS sequence"/>
</dbReference>
<dbReference type="SMART" id="SM00671">
    <property type="entry name" value="SEL1"/>
    <property type="match status" value="3"/>
</dbReference>